<dbReference type="InterPro" id="IPR050641">
    <property type="entry name" value="RIFMO-like"/>
</dbReference>
<dbReference type="HOGENOM" id="CLU_009665_9_2_1"/>
<dbReference type="InterPro" id="IPR038220">
    <property type="entry name" value="PHOX_C_sf"/>
</dbReference>
<dbReference type="Gene3D" id="3.40.30.20">
    <property type="match status" value="1"/>
</dbReference>
<evidence type="ECO:0000256" key="4">
    <source>
        <dbReference type="ARBA" id="ARBA00023002"/>
    </source>
</evidence>
<keyword evidence="2" id="KW-0285">Flavoprotein</keyword>
<dbReference type="CDD" id="cd02979">
    <property type="entry name" value="PHOX_C"/>
    <property type="match status" value="1"/>
</dbReference>
<evidence type="ECO:0000259" key="5">
    <source>
        <dbReference type="Pfam" id="PF01494"/>
    </source>
</evidence>
<evidence type="ECO:0000313" key="7">
    <source>
        <dbReference type="EMBL" id="EWZ28075.1"/>
    </source>
</evidence>
<dbReference type="Gene3D" id="3.30.9.10">
    <property type="entry name" value="D-Amino Acid Oxidase, subunit A, domain 2"/>
    <property type="match status" value="1"/>
</dbReference>
<reference evidence="7" key="1">
    <citation type="submission" date="2011-06" db="EMBL/GenBank/DDBJ databases">
        <title>The Genome Sequence of Fusarium oxysporum Fo47.</title>
        <authorList>
            <consortium name="The Broad Institute Genome Sequencing Platform"/>
            <person name="Ma L.-J."/>
            <person name="Gale L.R."/>
            <person name="Schwartz D.C."/>
            <person name="Zhou S."/>
            <person name="Corby-Kistler H."/>
            <person name="Young S.K."/>
            <person name="Zeng Q."/>
            <person name="Gargeya S."/>
            <person name="Fitzgerald M."/>
            <person name="Haas B."/>
            <person name="Abouelleil A."/>
            <person name="Alvarado L."/>
            <person name="Arachchi H.M."/>
            <person name="Berlin A."/>
            <person name="Brown A."/>
            <person name="Chapman S.B."/>
            <person name="Chen Z."/>
            <person name="Dunbar C."/>
            <person name="Freedman E."/>
            <person name="Gearin G."/>
            <person name="Gellesch M."/>
            <person name="Goldberg J."/>
            <person name="Griggs A."/>
            <person name="Gujja S."/>
            <person name="Heiman D."/>
            <person name="Howarth C."/>
            <person name="Larson L."/>
            <person name="Lui A."/>
            <person name="MacDonald P.J.P."/>
            <person name="Mehta T."/>
            <person name="Montmayeur A."/>
            <person name="Murphy C."/>
            <person name="Neiman D."/>
            <person name="Pearson M."/>
            <person name="Priest M."/>
            <person name="Roberts A."/>
            <person name="Saif S."/>
            <person name="Shea T."/>
            <person name="Shenoy N."/>
            <person name="Sisk P."/>
            <person name="Stolte C."/>
            <person name="Sykes S."/>
            <person name="Wortman J."/>
            <person name="Nusbaum C."/>
            <person name="Birren B."/>
        </authorList>
    </citation>
    <scope>NUCLEOTIDE SEQUENCE [LARGE SCALE GENOMIC DNA]</scope>
    <source>
        <strain evidence="7">Fo47</strain>
    </source>
</reference>
<keyword evidence="4" id="KW-0560">Oxidoreductase</keyword>
<keyword evidence="3" id="KW-0274">FAD</keyword>
<dbReference type="InterPro" id="IPR036188">
    <property type="entry name" value="FAD/NAD-bd_sf"/>
</dbReference>
<name>W9JEE9_FUSOX</name>
<dbReference type="PANTHER" id="PTHR43004:SF10">
    <property type="entry name" value="2-MONOOXYGENASE, PUTATIVE (AFU_ORTHOLOGUE AFUA_6G11480)-RELATED"/>
    <property type="match status" value="1"/>
</dbReference>
<dbReference type="Pfam" id="PF07976">
    <property type="entry name" value="Phe_hydrox_dim"/>
    <property type="match status" value="1"/>
</dbReference>
<dbReference type="Gene3D" id="3.50.50.60">
    <property type="entry name" value="FAD/NAD(P)-binding domain"/>
    <property type="match status" value="1"/>
</dbReference>
<protein>
    <submittedName>
        <fullName evidence="7">Uncharacterized protein</fullName>
    </submittedName>
</protein>
<dbReference type="Proteomes" id="UP000030766">
    <property type="component" value="Unassembled WGS sequence"/>
</dbReference>
<evidence type="ECO:0000256" key="2">
    <source>
        <dbReference type="ARBA" id="ARBA00022630"/>
    </source>
</evidence>
<evidence type="ECO:0000256" key="3">
    <source>
        <dbReference type="ARBA" id="ARBA00022827"/>
    </source>
</evidence>
<dbReference type="SUPFAM" id="SSF51905">
    <property type="entry name" value="FAD/NAD(P)-binding domain"/>
    <property type="match status" value="1"/>
</dbReference>
<dbReference type="GO" id="GO:0016709">
    <property type="term" value="F:oxidoreductase activity, acting on paired donors, with incorporation or reduction of molecular oxygen, NAD(P)H as one donor, and incorporation of one atom of oxygen"/>
    <property type="evidence" value="ECO:0007669"/>
    <property type="project" value="UniProtKB-ARBA"/>
</dbReference>
<dbReference type="AlphaFoldDB" id="W9JEE9"/>
<dbReference type="InterPro" id="IPR002938">
    <property type="entry name" value="FAD-bd"/>
</dbReference>
<dbReference type="VEuPathDB" id="FungiDB:FOZG_18209"/>
<proteinExistence type="inferred from homology"/>
<sequence>MASETVDVVICGSGSAGLTTAIWLARFNINFKVLERRSGPLEIGQADGVQCRTVEIFENLGIAEDLLKESYHVMEVAFWSLDNAGELQRTHIAPDVEVGLSHQPHVILNQARINELMMDEMTRLRGDASSEVVYGCPVTSVRIVDATSGDALYKEYPVEVVALRDGKPYTYRAKYAIFGGEHCLTVCFRAKGCDGAHSTVRKSLGFAMVGDTSDSVWGVMDAFPITNFPDIRKKVLVNAKAGNLMIIPREGDELVRFYIELSGKSARDVTKQDLLDKIQHIFEPYQMDIAHTADQLTEDNRIFLTGDAYHTHSPKAGQGMNVSLQDDFNIRWKMAHVLIGRAPPEVLETYVLERQQTAQQLIDFDCSFTRLFSTTWREQNDVTADKLQDKFVQAGRYTAGMATLYSPSILTRPANSDAALASGLTVGMRFPSNSVVRFSDARPMQLNQALPADGRWHVLVFCSRLSEGPMPEILSEVASALENVARMVTREEIAADSVINPALIIQTKRSSLSEAEIPRYFLPTSGKYRMTSLHRVFIDEENPYMAGCGRALSKYGIDAARGAVVIVRPDVYVAQISALEETVEVSKFFERCLLKY</sequence>
<dbReference type="GO" id="GO:0071949">
    <property type="term" value="F:FAD binding"/>
    <property type="evidence" value="ECO:0007669"/>
    <property type="project" value="InterPro"/>
</dbReference>
<evidence type="ECO:0000259" key="6">
    <source>
        <dbReference type="Pfam" id="PF07976"/>
    </source>
</evidence>
<reference evidence="7" key="2">
    <citation type="submission" date="2012-06" db="EMBL/GenBank/DDBJ databases">
        <title>Annotation of the Genome Sequence of Fusarium oxysporum Fo47.</title>
        <authorList>
            <consortium name="The Broad Institute Genomics Platform"/>
            <person name="Ma L.-J."/>
            <person name="Corby-Kistler H."/>
            <person name="Broz K."/>
            <person name="Gale L.R."/>
            <person name="Jonkers W."/>
            <person name="O'Donnell K."/>
            <person name="Ploetz R."/>
            <person name="Steinberg C."/>
            <person name="Schwartz D.C."/>
            <person name="VanEtten H."/>
            <person name="Zhou S."/>
            <person name="Young S.K."/>
            <person name="Zeng Q."/>
            <person name="Gargeya S."/>
            <person name="Fitzgerald M."/>
            <person name="Abouelleil A."/>
            <person name="Alvarado L."/>
            <person name="Chapman S.B."/>
            <person name="Gainer-Dewar J."/>
            <person name="Goldberg J."/>
            <person name="Griggs A."/>
            <person name="Gujja S."/>
            <person name="Hansen M."/>
            <person name="Howarth C."/>
            <person name="Imamovic A."/>
            <person name="Ireland A."/>
            <person name="Larimer J."/>
            <person name="McCowan C."/>
            <person name="Murphy C."/>
            <person name="Pearson M."/>
            <person name="Poon T.W."/>
            <person name="Priest M."/>
            <person name="Roberts A."/>
            <person name="Saif S."/>
            <person name="Shea T."/>
            <person name="Sykes S."/>
            <person name="Wortman J."/>
            <person name="Nusbaum C."/>
            <person name="Birren B."/>
        </authorList>
    </citation>
    <scope>NUCLEOTIDE SEQUENCE</scope>
    <source>
        <strain evidence="7">Fo47</strain>
    </source>
</reference>
<evidence type="ECO:0000256" key="1">
    <source>
        <dbReference type="ARBA" id="ARBA00007801"/>
    </source>
</evidence>
<dbReference type="EMBL" id="JH717937">
    <property type="protein sequence ID" value="EWZ28075.1"/>
    <property type="molecule type" value="Genomic_DNA"/>
</dbReference>
<dbReference type="SUPFAM" id="SSF54373">
    <property type="entry name" value="FAD-linked reductases, C-terminal domain"/>
    <property type="match status" value="1"/>
</dbReference>
<accession>W9JEE9</accession>
<dbReference type="SUPFAM" id="SSF52833">
    <property type="entry name" value="Thioredoxin-like"/>
    <property type="match status" value="1"/>
</dbReference>
<dbReference type="Pfam" id="PF01494">
    <property type="entry name" value="FAD_binding_3"/>
    <property type="match status" value="1"/>
</dbReference>
<dbReference type="InterPro" id="IPR036249">
    <property type="entry name" value="Thioredoxin-like_sf"/>
</dbReference>
<dbReference type="InterPro" id="IPR012941">
    <property type="entry name" value="Phe_hydrox_C_dim_dom"/>
</dbReference>
<organism evidence="7">
    <name type="scientific">Fusarium oxysporum Fo47</name>
    <dbReference type="NCBI Taxonomy" id="660027"/>
    <lineage>
        <taxon>Eukaryota</taxon>
        <taxon>Fungi</taxon>
        <taxon>Dikarya</taxon>
        <taxon>Ascomycota</taxon>
        <taxon>Pezizomycotina</taxon>
        <taxon>Sordariomycetes</taxon>
        <taxon>Hypocreomycetidae</taxon>
        <taxon>Hypocreales</taxon>
        <taxon>Nectriaceae</taxon>
        <taxon>Fusarium</taxon>
        <taxon>Fusarium oxysporum species complex</taxon>
    </lineage>
</organism>
<feature type="domain" description="Phenol hydroxylase-like C-terminal dimerisation" evidence="6">
    <location>
        <begin position="405"/>
        <end position="595"/>
    </location>
</feature>
<feature type="domain" description="FAD-binding" evidence="5">
    <location>
        <begin position="6"/>
        <end position="364"/>
    </location>
</feature>
<dbReference type="PANTHER" id="PTHR43004">
    <property type="entry name" value="TRK SYSTEM POTASSIUM UPTAKE PROTEIN"/>
    <property type="match status" value="1"/>
</dbReference>
<gene>
    <name evidence="7" type="ORF">FOZG_18209</name>
</gene>
<comment type="similarity">
    <text evidence="1">Belongs to the PheA/TfdB FAD monooxygenase family.</text>
</comment>
<dbReference type="PRINTS" id="PR00420">
    <property type="entry name" value="RNGMNOXGNASE"/>
</dbReference>